<evidence type="ECO:0000256" key="5">
    <source>
        <dbReference type="ARBA" id="ARBA00022989"/>
    </source>
</evidence>
<dbReference type="Gene3D" id="3.30.1300.30">
    <property type="entry name" value="GSPII I/J protein-like"/>
    <property type="match status" value="1"/>
</dbReference>
<accession>A0AAE4J1J0</accession>
<dbReference type="SUPFAM" id="SSF54523">
    <property type="entry name" value="Pili subunits"/>
    <property type="match status" value="1"/>
</dbReference>
<name>A0AAE4J1J0_9ENTR</name>
<keyword evidence="7" id="KW-1003">Cell membrane</keyword>
<gene>
    <name evidence="9" type="primary">gspI</name>
    <name evidence="9" type="ORF">MX989_22150</name>
</gene>
<comment type="function">
    <text evidence="1">Component of the type II secretion system required for the energy-dependent secretion of extracellular factors such as proteases and toxins from the periplasm. Part of the pseudopilus tip complex that is critical for the recognition and binding of secretion substrates.</text>
</comment>
<dbReference type="AlphaFoldDB" id="A0AAE4J1J0"/>
<dbReference type="PANTHER" id="PTHR38779">
    <property type="entry name" value="TYPE II SECRETION SYSTEM PROTEIN I-RELATED"/>
    <property type="match status" value="1"/>
</dbReference>
<proteinExistence type="inferred from homology"/>
<dbReference type="Proteomes" id="UP001185068">
    <property type="component" value="Unassembled WGS sequence"/>
</dbReference>
<evidence type="ECO:0000256" key="2">
    <source>
        <dbReference type="ARBA" id="ARBA00004167"/>
    </source>
</evidence>
<keyword evidence="7" id="KW-0997">Cell inner membrane</keyword>
<evidence type="ECO:0000313" key="10">
    <source>
        <dbReference type="Proteomes" id="UP001185068"/>
    </source>
</evidence>
<evidence type="ECO:0000313" key="9">
    <source>
        <dbReference type="EMBL" id="MDR9948757.1"/>
    </source>
</evidence>
<feature type="domain" description="Type II secretion system protein GspI C-terminal" evidence="8">
    <location>
        <begin position="40"/>
        <end position="86"/>
    </location>
</feature>
<dbReference type="GO" id="GO:0015627">
    <property type="term" value="C:type II protein secretion system complex"/>
    <property type="evidence" value="ECO:0007669"/>
    <property type="project" value="UniProtKB-UniRule"/>
</dbReference>
<comment type="subunit">
    <text evidence="7">Type II secretion is composed of four main components: the outer membrane complex, the inner membrane complex, the cytoplasmic secretion ATPase and the periplasm-spanning pseudopilus.</text>
</comment>
<evidence type="ECO:0000256" key="6">
    <source>
        <dbReference type="ARBA" id="ARBA00023136"/>
    </source>
</evidence>
<dbReference type="PANTHER" id="PTHR38779:SF2">
    <property type="entry name" value="TYPE II SECRETION SYSTEM PROTEIN I-RELATED"/>
    <property type="match status" value="1"/>
</dbReference>
<dbReference type="InterPro" id="IPR003413">
    <property type="entry name" value="T2SS_GspI_C"/>
</dbReference>
<dbReference type="NCBIfam" id="TIGR01707">
    <property type="entry name" value="gspI"/>
    <property type="match status" value="1"/>
</dbReference>
<reference evidence="9" key="1">
    <citation type="submission" date="2022-11" db="EMBL/GenBank/DDBJ databases">
        <title>blaNDM-1 and qnrB1 co-producing ST413 Enterobacter.</title>
        <authorList>
            <person name="Halder G."/>
            <person name="Chaudhuri B."/>
            <person name="Dutta S."/>
        </authorList>
    </citation>
    <scope>NUCLEOTIDE SEQUENCE</scope>
    <source>
        <strain evidence="9">PEER684</strain>
    </source>
</reference>
<dbReference type="GO" id="GO:0005886">
    <property type="term" value="C:plasma membrane"/>
    <property type="evidence" value="ECO:0007669"/>
    <property type="project" value="UniProtKB-SubCell"/>
</dbReference>
<comment type="similarity">
    <text evidence="7">Belongs to the GSP I family.</text>
</comment>
<sequence length="118" mass="12854">MKAQSGMLLLEVLLAMAIFASAVTALVTSMQWQLSALETLKQETLALWVADNQLIKTHAVLSAMEQGESSQQGNAFTWTLTGVPSAALNYITVTSSRGKTVKLYAWSPVQEKQEAKHD</sequence>
<keyword evidence="5" id="KW-1133">Transmembrane helix</keyword>
<dbReference type="InterPro" id="IPR010052">
    <property type="entry name" value="T2SS_protein-GspI"/>
</dbReference>
<dbReference type="InterPro" id="IPR045584">
    <property type="entry name" value="Pilin-like"/>
</dbReference>
<organism evidence="9 10">
    <name type="scientific">Enterobacter sichuanensis</name>
    <dbReference type="NCBI Taxonomy" id="2071710"/>
    <lineage>
        <taxon>Bacteria</taxon>
        <taxon>Pseudomonadati</taxon>
        <taxon>Pseudomonadota</taxon>
        <taxon>Gammaproteobacteria</taxon>
        <taxon>Enterobacterales</taxon>
        <taxon>Enterobacteriaceae</taxon>
        <taxon>Enterobacter</taxon>
        <taxon>Enterobacter cloacae complex</taxon>
    </lineage>
</organism>
<evidence type="ECO:0000256" key="7">
    <source>
        <dbReference type="RuleBase" id="RU368030"/>
    </source>
</evidence>
<evidence type="ECO:0000256" key="3">
    <source>
        <dbReference type="ARBA" id="ARBA00022481"/>
    </source>
</evidence>
<dbReference type="Pfam" id="PF02501">
    <property type="entry name" value="T2SSI"/>
    <property type="match status" value="1"/>
</dbReference>
<comment type="PTM">
    <text evidence="7">Cleaved by prepilin peptidase.</text>
</comment>
<comment type="subcellular location">
    <subcellularLocation>
        <location evidence="7">Cell inner membrane</location>
        <topology evidence="7">Single-pass membrane protein</topology>
    </subcellularLocation>
    <subcellularLocation>
        <location evidence="2">Membrane</location>
        <topology evidence="2">Single-pass membrane protein</topology>
    </subcellularLocation>
</comment>
<evidence type="ECO:0000256" key="1">
    <source>
        <dbReference type="ARBA" id="ARBA00003161"/>
    </source>
</evidence>
<keyword evidence="4" id="KW-0812">Transmembrane</keyword>
<protein>
    <recommendedName>
        <fullName evidence="7">Type II secretion system protein I</fullName>
        <shortName evidence="7">T2SS minor pseudopilin I</shortName>
    </recommendedName>
</protein>
<dbReference type="RefSeq" id="WP_059387126.1">
    <property type="nucleotide sequence ID" value="NZ_JACWFD010000032.1"/>
</dbReference>
<comment type="caution">
    <text evidence="9">The sequence shown here is derived from an EMBL/GenBank/DDBJ whole genome shotgun (WGS) entry which is preliminary data.</text>
</comment>
<keyword evidence="6" id="KW-0472">Membrane</keyword>
<keyword evidence="3 7" id="KW-0488">Methylation</keyword>
<dbReference type="GO" id="GO:0015628">
    <property type="term" value="P:protein secretion by the type II secretion system"/>
    <property type="evidence" value="ECO:0007669"/>
    <property type="project" value="UniProtKB-UniRule"/>
</dbReference>
<dbReference type="EMBL" id="JALLIR010000001">
    <property type="protein sequence ID" value="MDR9948757.1"/>
    <property type="molecule type" value="Genomic_DNA"/>
</dbReference>
<evidence type="ECO:0000256" key="4">
    <source>
        <dbReference type="ARBA" id="ARBA00022692"/>
    </source>
</evidence>
<evidence type="ECO:0000259" key="8">
    <source>
        <dbReference type="Pfam" id="PF02501"/>
    </source>
</evidence>